<evidence type="ECO:0000313" key="4">
    <source>
        <dbReference type="Proteomes" id="UP000017840"/>
    </source>
</evidence>
<gene>
    <name evidence="3" type="ORF">K933_04076</name>
</gene>
<dbReference type="PATRIC" id="fig|1324957.4.peg.828"/>
<dbReference type="PANTHER" id="PTHR46268">
    <property type="entry name" value="STRESS RESPONSE PROTEIN NHAX"/>
    <property type="match status" value="1"/>
</dbReference>
<dbReference type="InterPro" id="IPR006016">
    <property type="entry name" value="UspA"/>
</dbReference>
<comment type="similarity">
    <text evidence="1">Belongs to the universal stress protein A family.</text>
</comment>
<dbReference type="STRING" id="1324957.K933_04076"/>
<feature type="domain" description="UspA" evidence="2">
    <location>
        <begin position="18"/>
        <end position="161"/>
    </location>
</feature>
<comment type="caution">
    <text evidence="3">The sequence shown here is derived from an EMBL/GenBank/DDBJ whole genome shotgun (WGS) entry which is preliminary data.</text>
</comment>
<dbReference type="OrthoDB" id="271068at2157"/>
<keyword evidence="4" id="KW-1185">Reference proteome</keyword>
<dbReference type="Pfam" id="PF00582">
    <property type="entry name" value="Usp"/>
    <property type="match status" value="1"/>
</dbReference>
<sequence length="162" mass="16522">MSVNASETGEATGTSELETILLAVGGTDGARVDSLVEAVREVAGPTGARVVVAHVFDPATYDDTVDRVVGTDRGDIGADELAARMTVVRDVQKRLAAEGVEAEARGAVGNRGDSVVEIADAVGADRVVIGGRERSPAGKALFGSTAQSVMLGAPCPVTFVRD</sequence>
<reference evidence="3 4" key="1">
    <citation type="journal article" date="2013" name="Genome Announc.">
        <title>Draft Genome Sequence of 'Candidatus Halobonum tyrrellensis' Strain G22, Isolated from the Hypersaline Waters of Lake Tyrrell, Australia.</title>
        <authorList>
            <person name="Ugalde J.A."/>
            <person name="Narasingarao P."/>
            <person name="Kuo S."/>
            <person name="Podell S."/>
            <person name="Allen E.E."/>
        </authorList>
    </citation>
    <scope>NUCLEOTIDE SEQUENCE [LARGE SCALE GENOMIC DNA]</scope>
    <source>
        <strain evidence="3 4">G22</strain>
    </source>
</reference>
<dbReference type="EMBL" id="ASGZ01000012">
    <property type="protein sequence ID" value="ESP89377.1"/>
    <property type="molecule type" value="Genomic_DNA"/>
</dbReference>
<dbReference type="eggNOG" id="arCOG03050">
    <property type="taxonomic scope" value="Archaea"/>
</dbReference>
<dbReference type="InterPro" id="IPR006015">
    <property type="entry name" value="Universal_stress_UspA"/>
</dbReference>
<evidence type="ECO:0000259" key="2">
    <source>
        <dbReference type="Pfam" id="PF00582"/>
    </source>
</evidence>
<dbReference type="RefSeq" id="WP_023393405.1">
    <property type="nucleotide sequence ID" value="NZ_ASGZ01000012.1"/>
</dbReference>
<dbReference type="PANTHER" id="PTHR46268:SF6">
    <property type="entry name" value="UNIVERSAL STRESS PROTEIN UP12"/>
    <property type="match status" value="1"/>
</dbReference>
<accession>V4J1T6</accession>
<dbReference type="PRINTS" id="PR01438">
    <property type="entry name" value="UNVRSLSTRESS"/>
</dbReference>
<dbReference type="AlphaFoldDB" id="V4J1T6"/>
<evidence type="ECO:0000256" key="1">
    <source>
        <dbReference type="ARBA" id="ARBA00008791"/>
    </source>
</evidence>
<name>V4J1T6_9EURY</name>
<dbReference type="InterPro" id="IPR014729">
    <property type="entry name" value="Rossmann-like_a/b/a_fold"/>
</dbReference>
<evidence type="ECO:0000313" key="3">
    <source>
        <dbReference type="EMBL" id="ESP89377.1"/>
    </source>
</evidence>
<protein>
    <submittedName>
        <fullName evidence="3">Universal stress protein UspA-like protein</fullName>
    </submittedName>
</protein>
<dbReference type="Gene3D" id="3.40.50.620">
    <property type="entry name" value="HUPs"/>
    <property type="match status" value="1"/>
</dbReference>
<dbReference type="Proteomes" id="UP000017840">
    <property type="component" value="Unassembled WGS sequence"/>
</dbReference>
<organism evidence="3 4">
    <name type="scientific">Candidatus Halobonum tyrrellensis G22</name>
    <dbReference type="NCBI Taxonomy" id="1324957"/>
    <lineage>
        <taxon>Archaea</taxon>
        <taxon>Methanobacteriati</taxon>
        <taxon>Methanobacteriota</taxon>
        <taxon>Stenosarchaea group</taxon>
        <taxon>Halobacteria</taxon>
        <taxon>Halobacteriales</taxon>
        <taxon>Haloferacaceae</taxon>
        <taxon>Candidatus Halobonum</taxon>
    </lineage>
</organism>
<dbReference type="CDD" id="cd00293">
    <property type="entry name" value="USP-like"/>
    <property type="match status" value="1"/>
</dbReference>
<proteinExistence type="inferred from homology"/>
<dbReference type="SUPFAM" id="SSF52402">
    <property type="entry name" value="Adenine nucleotide alpha hydrolases-like"/>
    <property type="match status" value="1"/>
</dbReference>